<gene>
    <name evidence="2" type="ORF">EDB95_0918</name>
</gene>
<keyword evidence="3" id="KW-1185">Reference proteome</keyword>
<protein>
    <recommendedName>
        <fullName evidence="4">Surface antigen-like protein</fullName>
    </recommendedName>
</protein>
<organism evidence="2 3">
    <name type="scientific">Dinghuibacter silviterrae</name>
    <dbReference type="NCBI Taxonomy" id="1539049"/>
    <lineage>
        <taxon>Bacteria</taxon>
        <taxon>Pseudomonadati</taxon>
        <taxon>Bacteroidota</taxon>
        <taxon>Chitinophagia</taxon>
        <taxon>Chitinophagales</taxon>
        <taxon>Chitinophagaceae</taxon>
        <taxon>Dinghuibacter</taxon>
    </lineage>
</organism>
<proteinExistence type="predicted"/>
<comment type="caution">
    <text evidence="2">The sequence shown here is derived from an EMBL/GenBank/DDBJ whole genome shotgun (WGS) entry which is preliminary data.</text>
</comment>
<evidence type="ECO:0000313" key="3">
    <source>
        <dbReference type="Proteomes" id="UP000294498"/>
    </source>
</evidence>
<dbReference type="Proteomes" id="UP000294498">
    <property type="component" value="Unassembled WGS sequence"/>
</dbReference>
<accession>A0A4R8DPA5</accession>
<evidence type="ECO:0008006" key="4">
    <source>
        <dbReference type="Google" id="ProtNLM"/>
    </source>
</evidence>
<evidence type="ECO:0000256" key="1">
    <source>
        <dbReference type="SAM" id="SignalP"/>
    </source>
</evidence>
<dbReference type="EMBL" id="SODV01000001">
    <property type="protein sequence ID" value="TDW99903.1"/>
    <property type="molecule type" value="Genomic_DNA"/>
</dbReference>
<feature type="chain" id="PRO_5020186103" description="Surface antigen-like protein" evidence="1">
    <location>
        <begin position="22"/>
        <end position="422"/>
    </location>
</feature>
<name>A0A4R8DPA5_9BACT</name>
<dbReference type="AlphaFoldDB" id="A0A4R8DPA5"/>
<reference evidence="2 3" key="1">
    <citation type="submission" date="2019-03" db="EMBL/GenBank/DDBJ databases">
        <title>Genomic Encyclopedia of Type Strains, Phase IV (KMG-IV): sequencing the most valuable type-strain genomes for metagenomic binning, comparative biology and taxonomic classification.</title>
        <authorList>
            <person name="Goeker M."/>
        </authorList>
    </citation>
    <scope>NUCLEOTIDE SEQUENCE [LARGE SCALE GENOMIC DNA]</scope>
    <source>
        <strain evidence="2 3">DSM 100059</strain>
    </source>
</reference>
<feature type="signal peptide" evidence="1">
    <location>
        <begin position="1"/>
        <end position="21"/>
    </location>
</feature>
<dbReference type="RefSeq" id="WP_133991002.1">
    <property type="nucleotide sequence ID" value="NZ_SODV01000001.1"/>
</dbReference>
<keyword evidence="1" id="KW-0732">Signal</keyword>
<dbReference type="Gene3D" id="2.40.160.50">
    <property type="entry name" value="membrane protein fhac: a member of the omp85/tpsb transporter family"/>
    <property type="match status" value="1"/>
</dbReference>
<dbReference type="OrthoDB" id="621220at2"/>
<sequence>MKRSTLLYLFLTLFTGTGAFGQTGDTAARFQKDTTTNRKGADTIPEAAYFRSQRDLIDLFLIITGRNPDKRLLKKEGQSPRLHISAAPAIQYSLETGLGVNFTGNAGFYLVRDSETNLSSVLASVTGTQNQQLICPIQSSIWTKDNKYNFVGDWRYMEFPEKTYGLGGHTTDADAVDLNYNYLRFYQYILRKVAKDFFIGPGYQLDIHYDIQQLNLSPGEVTPFDAYGYKSSSYSSGVALDVLYDTRKNSINPEGGSFYGNLVVRQNLTFLGSDQDWNSVLVDVRKYFSVGHKNNVLAFWSFDWFTLSGKPPYLDLPSTAWDTYDNTGRGYVQSRFRGKSLLDLEGEFRFGILNDGLLGGVIFANCQSVSDPGTGQFNVFWPGAGAGLRIKFNKFSKTNICVDYGFGLNGSNGLFLNLGEVF</sequence>
<evidence type="ECO:0000313" key="2">
    <source>
        <dbReference type="EMBL" id="TDW99903.1"/>
    </source>
</evidence>